<dbReference type="PANTHER" id="PTHR22749">
    <property type="entry name" value="RIBOFLAVIN KINASE/FMN ADENYLYLTRANSFERASE"/>
    <property type="match status" value="1"/>
</dbReference>
<dbReference type="InterPro" id="IPR015864">
    <property type="entry name" value="FAD_synthase"/>
</dbReference>
<evidence type="ECO:0000256" key="1">
    <source>
        <dbReference type="ARBA" id="ARBA00002121"/>
    </source>
</evidence>
<dbReference type="Gene3D" id="3.40.50.620">
    <property type="entry name" value="HUPs"/>
    <property type="match status" value="2"/>
</dbReference>
<evidence type="ECO:0000256" key="4">
    <source>
        <dbReference type="ARBA" id="ARBA00022630"/>
    </source>
</evidence>
<name>A0A381DLK8_9BACT</name>
<dbReference type="GO" id="GO:0006747">
    <property type="term" value="P:FAD biosynthetic process"/>
    <property type="evidence" value="ECO:0007669"/>
    <property type="project" value="UniProtKB-UniRule"/>
</dbReference>
<protein>
    <recommendedName>
        <fullName evidence="15">Riboflavin biosynthesis protein</fullName>
    </recommendedName>
    <domain>
        <recommendedName>
            <fullName evidence="15">Riboflavin kinase</fullName>
            <ecNumber evidence="15">2.7.1.26</ecNumber>
        </recommendedName>
        <alternativeName>
            <fullName evidence="15">Flavokinase</fullName>
        </alternativeName>
    </domain>
    <domain>
        <recommendedName>
            <fullName evidence="15">FMN adenylyltransferase</fullName>
            <ecNumber evidence="15">2.7.7.2</ecNumber>
        </recommendedName>
        <alternativeName>
            <fullName evidence="15">FAD pyrophosphorylase</fullName>
        </alternativeName>
        <alternativeName>
            <fullName evidence="15">FAD synthase</fullName>
        </alternativeName>
    </domain>
</protein>
<dbReference type="SUPFAM" id="SSF52374">
    <property type="entry name" value="Nucleotidylyl transferase"/>
    <property type="match status" value="1"/>
</dbReference>
<dbReference type="PANTHER" id="PTHR22749:SF6">
    <property type="entry name" value="RIBOFLAVIN KINASE"/>
    <property type="match status" value="1"/>
</dbReference>
<dbReference type="GO" id="GO:0009231">
    <property type="term" value="P:riboflavin biosynthetic process"/>
    <property type="evidence" value="ECO:0007669"/>
    <property type="project" value="InterPro"/>
</dbReference>
<dbReference type="InterPro" id="IPR023468">
    <property type="entry name" value="Riboflavin_kinase"/>
</dbReference>
<keyword evidence="7 15" id="KW-0548">Nucleotidyltransferase</keyword>
<comment type="pathway">
    <text evidence="3 15">Cofactor biosynthesis; FMN biosynthesis; FMN from riboflavin (ATP route): step 1/1.</text>
</comment>
<evidence type="ECO:0000256" key="14">
    <source>
        <dbReference type="ARBA" id="ARBA00049494"/>
    </source>
</evidence>
<dbReference type="NCBIfam" id="TIGR00083">
    <property type="entry name" value="ribF"/>
    <property type="match status" value="1"/>
</dbReference>
<evidence type="ECO:0000256" key="9">
    <source>
        <dbReference type="ARBA" id="ARBA00022777"/>
    </source>
</evidence>
<keyword evidence="4 15" id="KW-0285">Flavoprotein</keyword>
<dbReference type="Pfam" id="PF06574">
    <property type="entry name" value="FAD_syn"/>
    <property type="match status" value="2"/>
</dbReference>
<dbReference type="GO" id="GO:0008531">
    <property type="term" value="F:riboflavin kinase activity"/>
    <property type="evidence" value="ECO:0007669"/>
    <property type="project" value="UniProtKB-UniRule"/>
</dbReference>
<comment type="function">
    <text evidence="1">Catalyzes the phosphorylation of riboflavin to FMN followed by the adenylation of FMN to FAD.</text>
</comment>
<organism evidence="17 18">
    <name type="scientific">Campylobacter sputorum subsp. sputorum</name>
    <dbReference type="NCBI Taxonomy" id="32024"/>
    <lineage>
        <taxon>Bacteria</taxon>
        <taxon>Pseudomonadati</taxon>
        <taxon>Campylobacterota</taxon>
        <taxon>Epsilonproteobacteria</taxon>
        <taxon>Campylobacterales</taxon>
        <taxon>Campylobacteraceae</taxon>
        <taxon>Campylobacter</taxon>
    </lineage>
</organism>
<accession>A0A381DLK8</accession>
<feature type="domain" description="Riboflavin kinase" evidence="16">
    <location>
        <begin position="150"/>
        <end position="272"/>
    </location>
</feature>
<evidence type="ECO:0000256" key="3">
    <source>
        <dbReference type="ARBA" id="ARBA00005201"/>
    </source>
</evidence>
<keyword evidence="8 15" id="KW-0547">Nucleotide-binding</keyword>
<evidence type="ECO:0000256" key="13">
    <source>
        <dbReference type="ARBA" id="ARBA00047880"/>
    </source>
</evidence>
<dbReference type="EC" id="2.7.1.26" evidence="15"/>
<evidence type="ECO:0000313" key="17">
    <source>
        <dbReference type="EMBL" id="SUX11371.1"/>
    </source>
</evidence>
<dbReference type="PIRSF" id="PIRSF004491">
    <property type="entry name" value="FAD_Synth"/>
    <property type="match status" value="1"/>
</dbReference>
<dbReference type="Proteomes" id="UP000254920">
    <property type="component" value="Unassembled WGS sequence"/>
</dbReference>
<dbReference type="UniPathway" id="UPA00276">
    <property type="reaction ID" value="UER00406"/>
</dbReference>
<keyword evidence="6 15" id="KW-0808">Transferase</keyword>
<evidence type="ECO:0000256" key="7">
    <source>
        <dbReference type="ARBA" id="ARBA00022695"/>
    </source>
</evidence>
<evidence type="ECO:0000256" key="10">
    <source>
        <dbReference type="ARBA" id="ARBA00022827"/>
    </source>
</evidence>
<reference evidence="17 18" key="1">
    <citation type="submission" date="2018-06" db="EMBL/GenBank/DDBJ databases">
        <authorList>
            <consortium name="Pathogen Informatics"/>
            <person name="Doyle S."/>
        </authorList>
    </citation>
    <scope>NUCLEOTIDE SEQUENCE [LARGE SCALE GENOMIC DNA]</scope>
    <source>
        <strain evidence="17 18">NCTC12475</strain>
    </source>
</reference>
<dbReference type="UniPathway" id="UPA00277">
    <property type="reaction ID" value="UER00407"/>
</dbReference>
<comment type="catalytic activity">
    <reaction evidence="14 15">
        <text>FMN + ATP + H(+) = FAD + diphosphate</text>
        <dbReference type="Rhea" id="RHEA:17237"/>
        <dbReference type="ChEBI" id="CHEBI:15378"/>
        <dbReference type="ChEBI" id="CHEBI:30616"/>
        <dbReference type="ChEBI" id="CHEBI:33019"/>
        <dbReference type="ChEBI" id="CHEBI:57692"/>
        <dbReference type="ChEBI" id="CHEBI:58210"/>
        <dbReference type="EC" id="2.7.7.2"/>
    </reaction>
</comment>
<sequence>MHLDKFDIDSIAIGTFDGIHKGHKELLKKLTKKGALLVIQMYKKCLTPGAKRSQYSKFPCFYYDFELIKNMSGDEFINALCNDFVNLKTIVVGCDFRFGKNRACDTIDLKNFFSGETIVVDEFKIDGIGVHSSNIKKFLKDGKIYEANKFLGREYCIEGNVIKGQGIGKKEIYPTLNLYIKDYILPKDGVYASRVRINKKYYDCVTFIGNRVSSDNNFAVETHIIDENIDEKVDFVELYFVDYIRGNAKFSSFCELKKQISIDIQKAKIMLENFRQY</sequence>
<evidence type="ECO:0000256" key="5">
    <source>
        <dbReference type="ARBA" id="ARBA00022643"/>
    </source>
</evidence>
<dbReference type="EMBL" id="UFVD01000001">
    <property type="protein sequence ID" value="SUX11371.1"/>
    <property type="molecule type" value="Genomic_DNA"/>
</dbReference>
<evidence type="ECO:0000256" key="6">
    <source>
        <dbReference type="ARBA" id="ARBA00022679"/>
    </source>
</evidence>
<evidence type="ECO:0000256" key="15">
    <source>
        <dbReference type="PIRNR" id="PIRNR004491"/>
    </source>
</evidence>
<dbReference type="NCBIfam" id="NF004162">
    <property type="entry name" value="PRK05627.1-5"/>
    <property type="match status" value="1"/>
</dbReference>
<dbReference type="GO" id="GO:0003919">
    <property type="term" value="F:FMN adenylyltransferase activity"/>
    <property type="evidence" value="ECO:0007669"/>
    <property type="project" value="UniProtKB-UniRule"/>
</dbReference>
<comment type="catalytic activity">
    <reaction evidence="13 15">
        <text>riboflavin + ATP = FMN + ADP + H(+)</text>
        <dbReference type="Rhea" id="RHEA:14357"/>
        <dbReference type="ChEBI" id="CHEBI:15378"/>
        <dbReference type="ChEBI" id="CHEBI:30616"/>
        <dbReference type="ChEBI" id="CHEBI:57986"/>
        <dbReference type="ChEBI" id="CHEBI:58210"/>
        <dbReference type="ChEBI" id="CHEBI:456216"/>
        <dbReference type="EC" id="2.7.1.26"/>
    </reaction>
</comment>
<evidence type="ECO:0000256" key="2">
    <source>
        <dbReference type="ARBA" id="ARBA00004726"/>
    </source>
</evidence>
<dbReference type="GO" id="GO:0009398">
    <property type="term" value="P:FMN biosynthetic process"/>
    <property type="evidence" value="ECO:0007669"/>
    <property type="project" value="UniProtKB-UniRule"/>
</dbReference>
<keyword evidence="18" id="KW-1185">Reference proteome</keyword>
<dbReference type="InterPro" id="IPR002606">
    <property type="entry name" value="Riboflavin_kinase_bac"/>
</dbReference>
<dbReference type="EC" id="2.7.7.2" evidence="15"/>
<proteinExistence type="inferred from homology"/>
<comment type="similarity">
    <text evidence="15">Belongs to the ribF family.</text>
</comment>
<evidence type="ECO:0000256" key="12">
    <source>
        <dbReference type="ARBA" id="ARBA00023268"/>
    </source>
</evidence>
<keyword evidence="5 15" id="KW-0288">FMN</keyword>
<keyword evidence="12" id="KW-0511">Multifunctional enzyme</keyword>
<keyword evidence="9 15" id="KW-0418">Kinase</keyword>
<dbReference type="RefSeq" id="WP_089182110.1">
    <property type="nucleotide sequence ID" value="NZ_CP043427.1"/>
</dbReference>
<dbReference type="Gene3D" id="2.40.30.30">
    <property type="entry name" value="Riboflavin kinase-like"/>
    <property type="match status" value="1"/>
</dbReference>
<dbReference type="InterPro" id="IPR015865">
    <property type="entry name" value="Riboflavin_kinase_bac/euk"/>
</dbReference>
<evidence type="ECO:0000259" key="16">
    <source>
        <dbReference type="SMART" id="SM00904"/>
    </source>
</evidence>
<dbReference type="InterPro" id="IPR014729">
    <property type="entry name" value="Rossmann-like_a/b/a_fold"/>
</dbReference>
<keyword evidence="10 15" id="KW-0274">FAD</keyword>
<dbReference type="SUPFAM" id="SSF82114">
    <property type="entry name" value="Riboflavin kinase-like"/>
    <property type="match status" value="1"/>
</dbReference>
<dbReference type="STRING" id="32024.GCA_000788295_00882"/>
<keyword evidence="11 15" id="KW-0067">ATP-binding</keyword>
<comment type="pathway">
    <text evidence="2 15">Cofactor biosynthesis; FAD biosynthesis; FAD from FMN: step 1/1.</text>
</comment>
<gene>
    <name evidence="17" type="primary">ribF</name>
    <name evidence="17" type="ORF">NCTC12475_01591</name>
</gene>
<dbReference type="AlphaFoldDB" id="A0A381DLK8"/>
<evidence type="ECO:0000256" key="8">
    <source>
        <dbReference type="ARBA" id="ARBA00022741"/>
    </source>
</evidence>
<dbReference type="GO" id="GO:0005524">
    <property type="term" value="F:ATP binding"/>
    <property type="evidence" value="ECO:0007669"/>
    <property type="project" value="UniProtKB-UniRule"/>
</dbReference>
<evidence type="ECO:0000313" key="18">
    <source>
        <dbReference type="Proteomes" id="UP000254920"/>
    </source>
</evidence>
<dbReference type="InterPro" id="IPR023465">
    <property type="entry name" value="Riboflavin_kinase_dom_sf"/>
</dbReference>
<evidence type="ECO:0000256" key="11">
    <source>
        <dbReference type="ARBA" id="ARBA00022840"/>
    </source>
</evidence>
<dbReference type="SMART" id="SM00904">
    <property type="entry name" value="Flavokinase"/>
    <property type="match status" value="1"/>
</dbReference>
<dbReference type="GeneID" id="93090232"/>
<dbReference type="OrthoDB" id="9803667at2"/>
<dbReference type="Pfam" id="PF01687">
    <property type="entry name" value="Flavokinase"/>
    <property type="match status" value="1"/>
</dbReference>